<keyword evidence="10" id="KW-0843">Virulence</keyword>
<comment type="function">
    <text evidence="12">Component of the type VII secretion system (Ess). Required for the secretion of substrates including EsxA and EsxB. However, unable to support secretion of the substrate protein EsxC.</text>
</comment>
<feature type="transmembrane region" description="Helical" evidence="15">
    <location>
        <begin position="234"/>
        <end position="254"/>
    </location>
</feature>
<dbReference type="Proteomes" id="UP000027142">
    <property type="component" value="Chromosome"/>
</dbReference>
<dbReference type="PATRIC" id="fig|1246626.3.peg.3501"/>
<comment type="subcellular location">
    <subcellularLocation>
        <location evidence="1">Cell membrane</location>
        <topology evidence="1">Multi-pass membrane protein</topology>
    </subcellularLocation>
</comment>
<dbReference type="CDD" id="cd00060">
    <property type="entry name" value="FHA"/>
    <property type="match status" value="1"/>
</dbReference>
<evidence type="ECO:0000256" key="6">
    <source>
        <dbReference type="ARBA" id="ARBA00022737"/>
    </source>
</evidence>
<dbReference type="OrthoDB" id="9807790at2"/>
<dbReference type="EMBL" id="CP003923">
    <property type="protein sequence ID" value="AIC96059.1"/>
    <property type="molecule type" value="Genomic_DNA"/>
</dbReference>
<keyword evidence="11 15" id="KW-0472">Membrane</keyword>
<dbReference type="eggNOG" id="COG1674">
    <property type="taxonomic scope" value="Bacteria"/>
</dbReference>
<feature type="binding site" evidence="14">
    <location>
        <begin position="999"/>
        <end position="1006"/>
    </location>
    <ligand>
        <name>ATP</name>
        <dbReference type="ChEBI" id="CHEBI:30616"/>
    </ligand>
</feature>
<dbReference type="KEGG" id="ble:BleG1_3512"/>
<dbReference type="InterPro" id="IPR027417">
    <property type="entry name" value="P-loop_NTPase"/>
</dbReference>
<comment type="similarity">
    <text evidence="2">Belongs to the EssC family.</text>
</comment>
<organism evidence="17 18">
    <name type="scientific">Shouchella lehensis G1</name>
    <dbReference type="NCBI Taxonomy" id="1246626"/>
    <lineage>
        <taxon>Bacteria</taxon>
        <taxon>Bacillati</taxon>
        <taxon>Bacillota</taxon>
        <taxon>Bacilli</taxon>
        <taxon>Bacillales</taxon>
        <taxon>Bacillaceae</taxon>
        <taxon>Shouchella</taxon>
    </lineage>
</organism>
<evidence type="ECO:0000313" key="17">
    <source>
        <dbReference type="EMBL" id="AIC96059.1"/>
    </source>
</evidence>
<evidence type="ECO:0000256" key="5">
    <source>
        <dbReference type="ARBA" id="ARBA00022692"/>
    </source>
</evidence>
<keyword evidence="8 14" id="KW-0067">ATP-binding</keyword>
<sequence>MDRLWVFYDKYVQQLELSQTERLLGSSEDVDLLVPPLRAKIIAKIAHDQKQCVLDSEGIGEHILAAGETFQYKEDNVLFTFVYESEPISEWVYYIGKESFLSIGHEGSADIVLPKESPTSSCALIKQDDCWYVYPEKHARVFMNGEILTKKQPVKNGDIVLLGYTMFVIKESDLLTIESTEPIQTRLSPIAVPTSESKKKYPEYRRTPRIIYEEPKEKVNFSIPGQELDDNHRALWLIVLPPLAMLIVMGIVALLIPRGIFIIISVTMFTVTLITSTVNYFRERKIRKQKEEKRQRVYTRYLKEKRVELQEIADKQRHVLDYHFPSFEESKYMAANLYRRIWEKTVGDDDYLYVRVGKSSIPSSFQIGDPGGDLANRDRDELLEEGETLKEHYSYIHDAPLSLSLASGSIGYVGQLKTIQREVAQMVGQLTFFQSYHDLRFVAVFNEDQYASWEWMKWLPHFQLPHMYAKGFIYNERTRDQLLTSIYEMVRERELEQSQGKPKRFMPHFVFLVANRSLISDHAIMEYLEGPDKLLGMSVIFLTDAQENLTEYVHTIIKAVNQKEGEIVIRERKAEHKRFTFDSHDAMTNEWYARLLASLNHQRGMSRSIPDMASFLEMFGVDHTEELAIERRWETTNSSESLAVPVGFKAKDELLELNIHEKAHGPHGLLAGTTGSGKSEFLQTYILSLAVHYHPHEVAFLLIDYKGGGMAQPFKTIPHLLGTITNINDSKNFSMRALASIKSELRKRQRLFDQNVVNHIDDYMELYKNKQVMEPMPHLFIISDEFAELKNEEPEFIQELVSAARIGRSLGVHLILATQKPGGIIDNQIWSNARFRVALKVQDAQDSKEILKNPDAANLTVTGRAYLQVGNNELYELFQSAWSGAPYLRETHEGEEDVALVTDAGLVPISNVQTVASKKVKSITEMEAVVKEIEVTTERLSIQKASSPWLEPLEEWLPPVQKDTEAGMFPLALADEPETQRQFDVQYQWLKDGNIAVFGSGGYGKSTTLMALMLSFAKSFNPEALHFYIFDFGNGALLPFRQLPHTADYFKIDEKRKIEKAIALLKAEMDDRRERFLVQEVNSLTMYNQTATEPLPVLFIFIDNFDLIKEEYEQLESTFIQFARDGQSLGMYVSLTATRANALRQPLMNAMRTKIVHFMNDRNDVITLLGRSKYEIEPIPGRAIIAKDSHSFTQLYLPEAGENDMEMMEATRQTIAQLGRRYQDARLPEKIAMLPTQLSLEAFKTRVGDPGDSIPFALDEDTVKPVFLQSKSEPHLVVVGQPRKGKTNVVKVLLNYYLQQEVEEIGLVDGADRKLSAYVGQKLISYIDQKEQIKDWVSAIEEKMAVREQAYMDALNNGGTVTAFPPVLLVIDSLIRFQQTVDATIQDKLAKLIKNSSHLGFRMIVCGNSAEFTKGFDPLTAELKLVRHYIIVMKKSDQTLVNLSFTRNEEEIAPGFGYYVVNGIETKIKIPEAP</sequence>
<dbReference type="InterPro" id="IPR008984">
    <property type="entry name" value="SMAD_FHA_dom_sf"/>
</dbReference>
<dbReference type="NCBIfam" id="TIGR03928">
    <property type="entry name" value="T7_EssCb_Firm"/>
    <property type="match status" value="1"/>
</dbReference>
<dbReference type="Gene3D" id="3.40.50.300">
    <property type="entry name" value="P-loop containing nucleotide triphosphate hydrolases"/>
    <property type="match status" value="3"/>
</dbReference>
<proteinExistence type="inferred from homology"/>
<feature type="binding site" evidence="14">
    <location>
        <begin position="672"/>
        <end position="679"/>
    </location>
    <ligand>
        <name>ATP</name>
        <dbReference type="ChEBI" id="CHEBI:30616"/>
    </ligand>
</feature>
<accession>A0A060M7L4</accession>
<evidence type="ECO:0000259" key="16">
    <source>
        <dbReference type="PROSITE" id="PS50901"/>
    </source>
</evidence>
<protein>
    <recommendedName>
        <fullName evidence="3">Type VII secretion system protein EssC</fullName>
    </recommendedName>
</protein>
<evidence type="ECO:0000256" key="13">
    <source>
        <dbReference type="ARBA" id="ARBA00046429"/>
    </source>
</evidence>
<keyword evidence="9 15" id="KW-1133">Transmembrane helix</keyword>
<comment type="subunit">
    <text evidence="13">Homooligomer. Interacts with EsaE.</text>
</comment>
<keyword evidence="6" id="KW-0677">Repeat</keyword>
<dbReference type="CDD" id="cd01127">
    <property type="entry name" value="TrwB_TraG_TraD_VirD4"/>
    <property type="match status" value="1"/>
</dbReference>
<dbReference type="GO" id="GO:0003677">
    <property type="term" value="F:DNA binding"/>
    <property type="evidence" value="ECO:0007669"/>
    <property type="project" value="InterPro"/>
</dbReference>
<evidence type="ECO:0000256" key="7">
    <source>
        <dbReference type="ARBA" id="ARBA00022741"/>
    </source>
</evidence>
<dbReference type="InterPro" id="IPR050206">
    <property type="entry name" value="FtsK/SpoIIIE/SftA"/>
</dbReference>
<dbReference type="GO" id="GO:0005524">
    <property type="term" value="F:ATP binding"/>
    <property type="evidence" value="ECO:0007669"/>
    <property type="project" value="UniProtKB-UniRule"/>
</dbReference>
<dbReference type="InterPro" id="IPR022206">
    <property type="entry name" value="Firmicutes_EssC_N"/>
</dbReference>
<dbReference type="PANTHER" id="PTHR22683:SF1">
    <property type="entry name" value="TYPE VII SECRETION SYSTEM PROTEIN ESSC"/>
    <property type="match status" value="1"/>
</dbReference>
<evidence type="ECO:0000256" key="14">
    <source>
        <dbReference type="PROSITE-ProRule" id="PRU00289"/>
    </source>
</evidence>
<evidence type="ECO:0000256" key="2">
    <source>
        <dbReference type="ARBA" id="ARBA00008113"/>
    </source>
</evidence>
<keyword evidence="5 15" id="KW-0812">Transmembrane</keyword>
<dbReference type="Pfam" id="PF12538">
    <property type="entry name" value="FtsK_SpoIIIE_N"/>
    <property type="match status" value="1"/>
</dbReference>
<dbReference type="HOGENOM" id="CLU_003134_2_1_9"/>
<feature type="transmembrane region" description="Helical" evidence="15">
    <location>
        <begin position="260"/>
        <end position="281"/>
    </location>
</feature>
<evidence type="ECO:0000256" key="12">
    <source>
        <dbReference type="ARBA" id="ARBA00045457"/>
    </source>
</evidence>
<reference evidence="17 18" key="1">
    <citation type="journal article" date="2014" name="Gene">
        <title>A comparative genomic analysis of the alkalitolerant soil bacterium Bacillus lehensis G1.</title>
        <authorList>
            <person name="Noor Y.M."/>
            <person name="Samsulrizal N.H."/>
            <person name="Jema'on N.A."/>
            <person name="Low K.O."/>
            <person name="Ramli A.N."/>
            <person name="Alias N.I."/>
            <person name="Damis S.I."/>
            <person name="Fuzi S.F."/>
            <person name="Isa M.N."/>
            <person name="Murad A.M."/>
            <person name="Raih M.F."/>
            <person name="Bakar F.D."/>
            <person name="Najimudin N."/>
            <person name="Mahadi N.M."/>
            <person name="Illias R.M."/>
        </authorList>
    </citation>
    <scope>NUCLEOTIDE SEQUENCE [LARGE SCALE GENOMIC DNA]</scope>
    <source>
        <strain evidence="17 18">G1</strain>
    </source>
</reference>
<evidence type="ECO:0000256" key="10">
    <source>
        <dbReference type="ARBA" id="ARBA00023026"/>
    </source>
</evidence>
<evidence type="ECO:0000256" key="9">
    <source>
        <dbReference type="ARBA" id="ARBA00022989"/>
    </source>
</evidence>
<name>A0A060M7L4_9BACI</name>
<evidence type="ECO:0000256" key="15">
    <source>
        <dbReference type="SAM" id="Phobius"/>
    </source>
</evidence>
<keyword evidence="17" id="KW-0132">Cell division</keyword>
<dbReference type="GO" id="GO:0005886">
    <property type="term" value="C:plasma membrane"/>
    <property type="evidence" value="ECO:0007669"/>
    <property type="project" value="UniProtKB-SubCell"/>
</dbReference>
<feature type="domain" description="FtsK" evidence="16">
    <location>
        <begin position="652"/>
        <end position="848"/>
    </location>
</feature>
<feature type="domain" description="FtsK" evidence="16">
    <location>
        <begin position="982"/>
        <end position="1166"/>
    </location>
</feature>
<dbReference type="PROSITE" id="PS50901">
    <property type="entry name" value="FTSK"/>
    <property type="match status" value="2"/>
</dbReference>
<dbReference type="PANTHER" id="PTHR22683">
    <property type="entry name" value="SPORULATION PROTEIN RELATED"/>
    <property type="match status" value="1"/>
</dbReference>
<dbReference type="STRING" id="1246626.BleG1_3512"/>
<dbReference type="InterPro" id="IPR023839">
    <property type="entry name" value="Firmicutes_EssC_C"/>
</dbReference>
<dbReference type="Gene3D" id="2.60.200.20">
    <property type="match status" value="1"/>
</dbReference>
<dbReference type="Pfam" id="PF01580">
    <property type="entry name" value="FtsK_SpoIIIE"/>
    <property type="match status" value="2"/>
</dbReference>
<dbReference type="GO" id="GO:0051301">
    <property type="term" value="P:cell division"/>
    <property type="evidence" value="ECO:0007669"/>
    <property type="project" value="UniProtKB-KW"/>
</dbReference>
<dbReference type="SMART" id="SM00382">
    <property type="entry name" value="AAA"/>
    <property type="match status" value="3"/>
</dbReference>
<keyword evidence="4" id="KW-1003">Cell membrane</keyword>
<evidence type="ECO:0000256" key="4">
    <source>
        <dbReference type="ARBA" id="ARBA00022475"/>
    </source>
</evidence>
<keyword evidence="17" id="KW-0131">Cell cycle</keyword>
<evidence type="ECO:0000256" key="3">
    <source>
        <dbReference type="ARBA" id="ARBA00015181"/>
    </source>
</evidence>
<dbReference type="SUPFAM" id="SSF49879">
    <property type="entry name" value="SMAD/FHA domain"/>
    <property type="match status" value="1"/>
</dbReference>
<evidence type="ECO:0000256" key="1">
    <source>
        <dbReference type="ARBA" id="ARBA00004651"/>
    </source>
</evidence>
<evidence type="ECO:0000256" key="11">
    <source>
        <dbReference type="ARBA" id="ARBA00023136"/>
    </source>
</evidence>
<dbReference type="InterPro" id="IPR003593">
    <property type="entry name" value="AAA+_ATPase"/>
</dbReference>
<keyword evidence="7 14" id="KW-0547">Nucleotide-binding</keyword>
<evidence type="ECO:0000313" key="18">
    <source>
        <dbReference type="Proteomes" id="UP000027142"/>
    </source>
</evidence>
<keyword evidence="18" id="KW-1185">Reference proteome</keyword>
<dbReference type="InterPro" id="IPR002543">
    <property type="entry name" value="FtsK_dom"/>
</dbReference>
<evidence type="ECO:0000256" key="8">
    <source>
        <dbReference type="ARBA" id="ARBA00022840"/>
    </source>
</evidence>
<gene>
    <name evidence="17" type="ORF">BleG1_3512</name>
</gene>
<dbReference type="SUPFAM" id="SSF52540">
    <property type="entry name" value="P-loop containing nucleoside triphosphate hydrolases"/>
    <property type="match status" value="3"/>
</dbReference>
<dbReference type="RefSeq" id="WP_038483652.1">
    <property type="nucleotide sequence ID" value="NZ_CP003923.1"/>
</dbReference>